<evidence type="ECO:0008006" key="3">
    <source>
        <dbReference type="Google" id="ProtNLM"/>
    </source>
</evidence>
<keyword evidence="2" id="KW-1185">Reference proteome</keyword>
<dbReference type="EMBL" id="FNRY01000001">
    <property type="protein sequence ID" value="SEC01296.1"/>
    <property type="molecule type" value="Genomic_DNA"/>
</dbReference>
<dbReference type="Pfam" id="PF12005">
    <property type="entry name" value="DUF3499"/>
    <property type="match status" value="1"/>
</dbReference>
<protein>
    <recommendedName>
        <fullName evidence="3">DUF3499 domain-containing protein</fullName>
    </recommendedName>
</protein>
<gene>
    <name evidence="1" type="ORF">SAMN04489806_2370</name>
</gene>
<organism evidence="1 2">
    <name type="scientific">Paramicrobacterium humi</name>
    <dbReference type="NCBI Taxonomy" id="640635"/>
    <lineage>
        <taxon>Bacteria</taxon>
        <taxon>Bacillati</taxon>
        <taxon>Actinomycetota</taxon>
        <taxon>Actinomycetes</taxon>
        <taxon>Micrococcales</taxon>
        <taxon>Microbacteriaceae</taxon>
        <taxon>Paramicrobacterium</taxon>
    </lineage>
</organism>
<dbReference type="Proteomes" id="UP000199183">
    <property type="component" value="Unassembled WGS sequence"/>
</dbReference>
<reference evidence="1 2" key="1">
    <citation type="submission" date="2016-10" db="EMBL/GenBank/DDBJ databases">
        <authorList>
            <person name="de Groot N.N."/>
        </authorList>
    </citation>
    <scope>NUCLEOTIDE SEQUENCE [LARGE SCALE GENOMIC DNA]</scope>
    <source>
        <strain evidence="1 2">DSM 21799</strain>
    </source>
</reference>
<evidence type="ECO:0000313" key="1">
    <source>
        <dbReference type="EMBL" id="SEC01296.1"/>
    </source>
</evidence>
<proteinExistence type="predicted"/>
<accession>A0A1H4P1B8</accession>
<name>A0A1H4P1B8_9MICO</name>
<evidence type="ECO:0000313" key="2">
    <source>
        <dbReference type="Proteomes" id="UP000199183"/>
    </source>
</evidence>
<dbReference type="AlphaFoldDB" id="A0A1H4P1B8"/>
<dbReference type="STRING" id="640635.SAMN04489806_2370"/>
<dbReference type="InterPro" id="IPR021888">
    <property type="entry name" value="DUF3499"/>
</dbReference>
<sequence>MPGRRRQSPYTEGVDERICSKVGCRREAISTLTYDYADQMAVLGPLGLARDPHAYDLCALHAERLSTPQGWQIIRHVAYEAESL</sequence>